<dbReference type="InterPro" id="IPR000631">
    <property type="entry name" value="CARKD"/>
</dbReference>
<evidence type="ECO:0000259" key="7">
    <source>
        <dbReference type="PROSITE" id="PS51383"/>
    </source>
</evidence>
<keyword evidence="6" id="KW-0597">Phosphoprotein</keyword>
<feature type="domain" description="YjeF C-terminal" evidence="7">
    <location>
        <begin position="204"/>
        <end position="374"/>
    </location>
</feature>
<keyword evidence="8" id="KW-0418">Kinase</keyword>
<dbReference type="GO" id="GO:0046496">
    <property type="term" value="P:nicotinamide nucleotide metabolic process"/>
    <property type="evidence" value="ECO:0007669"/>
    <property type="project" value="UniProtKB-UniRule"/>
</dbReference>
<keyword evidence="9" id="KW-1185">Reference proteome</keyword>
<dbReference type="PANTHER" id="PTHR12592">
    <property type="entry name" value="ATP-DEPENDENT (S)-NAD(P)H-HYDRATE DEHYDRATASE FAMILY MEMBER"/>
    <property type="match status" value="1"/>
</dbReference>
<evidence type="ECO:0000256" key="3">
    <source>
        <dbReference type="ARBA" id="ARBA00022857"/>
    </source>
</evidence>
<evidence type="ECO:0000256" key="4">
    <source>
        <dbReference type="ARBA" id="ARBA00023027"/>
    </source>
</evidence>
<keyword evidence="8" id="KW-0808">Transferase</keyword>
<dbReference type="SUPFAM" id="SSF53613">
    <property type="entry name" value="Ribokinase-like"/>
    <property type="match status" value="1"/>
</dbReference>
<dbReference type="Pfam" id="PF01256">
    <property type="entry name" value="Carb_kinase"/>
    <property type="match status" value="1"/>
</dbReference>
<dbReference type="EMBL" id="CP039346">
    <property type="protein sequence ID" value="QCD79870.1"/>
    <property type="molecule type" value="Genomic_DNA"/>
</dbReference>
<accession>A0A4D6KT64</accession>
<feature type="binding site" evidence="6">
    <location>
        <begin position="227"/>
        <end position="233"/>
    </location>
    <ligand>
        <name>(6S)-NADPHX</name>
        <dbReference type="ChEBI" id="CHEBI:64076"/>
    </ligand>
</feature>
<reference evidence="8 9" key="1">
    <citation type="submission" date="2019-04" db="EMBL/GenBank/DDBJ databases">
        <title>An improved genome assembly and genetic linkage map for asparagus bean, Vigna unguiculata ssp. sesquipedialis.</title>
        <authorList>
            <person name="Xia Q."/>
            <person name="Zhang R."/>
            <person name="Dong Y."/>
        </authorList>
    </citation>
    <scope>NUCLEOTIDE SEQUENCE [LARGE SCALE GENOMIC DNA]</scope>
    <source>
        <tissue evidence="8">Leaf</tissue>
    </source>
</reference>
<keyword evidence="5 6" id="KW-0456">Lyase</keyword>
<sequence length="378" mass="40975">MIVLVDGLFLVTNNLDLVRGYPLAVLTPNVNEYKRLVQKVLSCEVNDVDAPQQLLSLAKQSRIQLNGKMQDMKGMLALTIFKAEIAAKYGAPVYSRHPPITAIFPDLKHKRQQFLIRCVEGSIDHRPHSRDMQALRSIEVDSESVIRAITPALDPTRHKGQAGNIAVIGGCREYTGAPYFAAISALKISLCLSILIKFLGVVQDGLFLVTNNLDLVRGYPLAVLTPNVNEYKRLVQKVLSCEVNDVDAPQQLLSLAKQIGGVTILRKGNSDLVSDGDTVKSVSIYGSPRRCGGQGDILSGRQVLFSSVFLSWARQHILAAGSNSNLSCKNPTVLGCIAGSAILRKAASLAFLKKKRSTVTGDIIECLGQSLEDISPAS</sequence>
<proteinExistence type="inferred from homology"/>
<name>A0A4D6KT64_VIGUN</name>
<dbReference type="Proteomes" id="UP000501690">
    <property type="component" value="Linkage Group LG2"/>
</dbReference>
<dbReference type="GO" id="GO:0110051">
    <property type="term" value="P:metabolite repair"/>
    <property type="evidence" value="ECO:0007669"/>
    <property type="project" value="TreeGrafter"/>
</dbReference>
<dbReference type="InterPro" id="IPR029056">
    <property type="entry name" value="Ribokinase-like"/>
</dbReference>
<keyword evidence="3" id="KW-0521">NADP</keyword>
<dbReference type="CDD" id="cd01171">
    <property type="entry name" value="YXKO-related"/>
    <property type="match status" value="1"/>
</dbReference>
<evidence type="ECO:0000313" key="9">
    <source>
        <dbReference type="Proteomes" id="UP000501690"/>
    </source>
</evidence>
<dbReference type="PROSITE" id="PS51383">
    <property type="entry name" value="YJEF_C_3"/>
    <property type="match status" value="2"/>
</dbReference>
<evidence type="ECO:0000256" key="6">
    <source>
        <dbReference type="HAMAP-Rule" id="MF_03157"/>
    </source>
</evidence>
<dbReference type="HAMAP" id="MF_01965">
    <property type="entry name" value="NADHX_dehydratase"/>
    <property type="match status" value="1"/>
</dbReference>
<feature type="binding site" evidence="6">
    <location>
        <begin position="286"/>
        <end position="295"/>
    </location>
    <ligand>
        <name>ATP</name>
        <dbReference type="ChEBI" id="CHEBI:30616"/>
    </ligand>
</feature>
<feature type="domain" description="YjeF C-terminal" evidence="7">
    <location>
        <begin position="142"/>
        <end position="187"/>
    </location>
</feature>
<keyword evidence="4 6" id="KW-0520">NAD</keyword>
<feature type="binding site" evidence="6">
    <location>
        <begin position="267"/>
        <end position="271"/>
    </location>
    <ligand>
        <name>ATP</name>
        <dbReference type="ChEBI" id="CHEBI:30616"/>
    </ligand>
</feature>
<feature type="binding site" evidence="6">
    <location>
        <position position="296"/>
    </location>
    <ligand>
        <name>(6S)-NADPHX</name>
        <dbReference type="ChEBI" id="CHEBI:64076"/>
    </ligand>
</feature>
<comment type="catalytic activity">
    <reaction evidence="6">
        <text>(6S)-NADHX + ATP = ADP + phosphate + NADH + H(+)</text>
        <dbReference type="Rhea" id="RHEA:19017"/>
        <dbReference type="ChEBI" id="CHEBI:15378"/>
        <dbReference type="ChEBI" id="CHEBI:30616"/>
        <dbReference type="ChEBI" id="CHEBI:43474"/>
        <dbReference type="ChEBI" id="CHEBI:57945"/>
        <dbReference type="ChEBI" id="CHEBI:64074"/>
        <dbReference type="ChEBI" id="CHEBI:456216"/>
        <dbReference type="EC" id="4.2.1.93"/>
    </reaction>
</comment>
<dbReference type="AlphaFoldDB" id="A0A4D6KT64"/>
<comment type="similarity">
    <text evidence="6">Belongs to the NnrD/CARKD family.</text>
</comment>
<protein>
    <recommendedName>
        <fullName evidence="6">ATP-dependent (S)-NAD(P)H-hydrate dehydratase</fullName>
        <ecNumber evidence="6">4.2.1.93</ecNumber>
    </recommendedName>
    <alternativeName>
        <fullName evidence="6">ATP-dependent NAD(P)HX dehydratase</fullName>
    </alternativeName>
</protein>
<evidence type="ECO:0000256" key="2">
    <source>
        <dbReference type="ARBA" id="ARBA00022840"/>
    </source>
</evidence>
<comment type="function">
    <text evidence="6">Catalyzes the dehydration of the S-form of NAD(P)HX at the expense of ATP, which is converted to ADP. Together with NAD(P)HX epimerase, which catalyzes the epimerization of the S- and R-forms, the enzyme allows the repair of both epimers of NAD(P)HX, a damaged form of NAD(P)H that is a result of enzymatic or heat-dependent hydration.</text>
</comment>
<gene>
    <name evidence="8" type="ORF">DEO72_LG2g188</name>
</gene>
<keyword evidence="2 6" id="KW-0067">ATP-binding</keyword>
<dbReference type="PANTHER" id="PTHR12592:SF0">
    <property type="entry name" value="ATP-DEPENDENT (S)-NAD(P)H-HYDRATE DEHYDRATASE"/>
    <property type="match status" value="1"/>
</dbReference>
<feature type="binding site" evidence="6">
    <location>
        <position position="200"/>
    </location>
    <ligand>
        <name>(6S)-NADPHX</name>
        <dbReference type="ChEBI" id="CHEBI:64076"/>
    </ligand>
</feature>
<organism evidence="8 9">
    <name type="scientific">Vigna unguiculata</name>
    <name type="common">Cowpea</name>
    <dbReference type="NCBI Taxonomy" id="3917"/>
    <lineage>
        <taxon>Eukaryota</taxon>
        <taxon>Viridiplantae</taxon>
        <taxon>Streptophyta</taxon>
        <taxon>Embryophyta</taxon>
        <taxon>Tracheophyta</taxon>
        <taxon>Spermatophyta</taxon>
        <taxon>Magnoliopsida</taxon>
        <taxon>eudicotyledons</taxon>
        <taxon>Gunneridae</taxon>
        <taxon>Pentapetalae</taxon>
        <taxon>rosids</taxon>
        <taxon>fabids</taxon>
        <taxon>Fabales</taxon>
        <taxon>Fabaceae</taxon>
        <taxon>Papilionoideae</taxon>
        <taxon>50 kb inversion clade</taxon>
        <taxon>NPAAA clade</taxon>
        <taxon>indigoferoid/millettioid clade</taxon>
        <taxon>Phaseoleae</taxon>
        <taxon>Vigna</taxon>
    </lineage>
</organism>
<comment type="catalytic activity">
    <reaction evidence="6">
        <text>(6S)-NADPHX + ATP = ADP + phosphate + NADPH + H(+)</text>
        <dbReference type="Rhea" id="RHEA:32231"/>
        <dbReference type="ChEBI" id="CHEBI:15378"/>
        <dbReference type="ChEBI" id="CHEBI:30616"/>
        <dbReference type="ChEBI" id="CHEBI:43474"/>
        <dbReference type="ChEBI" id="CHEBI:57783"/>
        <dbReference type="ChEBI" id="CHEBI:64076"/>
        <dbReference type="ChEBI" id="CHEBI:456216"/>
        <dbReference type="EC" id="4.2.1.93"/>
    </reaction>
</comment>
<dbReference type="GO" id="GO:0016301">
    <property type="term" value="F:kinase activity"/>
    <property type="evidence" value="ECO:0007669"/>
    <property type="project" value="UniProtKB-KW"/>
</dbReference>
<evidence type="ECO:0000256" key="1">
    <source>
        <dbReference type="ARBA" id="ARBA00022741"/>
    </source>
</evidence>
<comment type="cofactor">
    <cofactor evidence="6">
        <name>Mg(2+)</name>
        <dbReference type="ChEBI" id="CHEBI:18420"/>
    </cofactor>
</comment>
<evidence type="ECO:0000313" key="8">
    <source>
        <dbReference type="EMBL" id="QCD79870.1"/>
    </source>
</evidence>
<dbReference type="GO" id="GO:0005524">
    <property type="term" value="F:ATP binding"/>
    <property type="evidence" value="ECO:0007669"/>
    <property type="project" value="UniProtKB-KW"/>
</dbReference>
<dbReference type="Gene3D" id="3.40.1190.20">
    <property type="match status" value="2"/>
</dbReference>
<dbReference type="GO" id="GO:0047453">
    <property type="term" value="F:ATP-dependent NAD(P)H-hydrate dehydratase activity"/>
    <property type="evidence" value="ECO:0007669"/>
    <property type="project" value="UniProtKB-UniRule"/>
</dbReference>
<evidence type="ECO:0000256" key="5">
    <source>
        <dbReference type="ARBA" id="ARBA00023239"/>
    </source>
</evidence>
<keyword evidence="1 6" id="KW-0547">Nucleotide-binding</keyword>
<dbReference type="EC" id="4.2.1.93" evidence="6"/>